<accession>S3JX72</accession>
<dbReference type="InterPro" id="IPR002582">
    <property type="entry name" value="ACPS"/>
</dbReference>
<comment type="similarity">
    <text evidence="8">Belongs to the P-Pant transferase superfamily. AcpS family.</text>
</comment>
<evidence type="ECO:0000256" key="7">
    <source>
        <dbReference type="ARBA" id="ARBA00023160"/>
    </source>
</evidence>
<proteinExistence type="inferred from homology"/>
<dbReference type="NCBIfam" id="TIGR00516">
    <property type="entry name" value="acpS"/>
    <property type="match status" value="1"/>
</dbReference>
<sequence>MITGCGIDIVDTERFVPWMRQERFIRRFFHADEAAYVCSLPVRQGAESLAARFAAKEAFGKALGTGLAGFQLSDVCVCKDKTGKPFLRLYGSAEQLLKKNGAQRVHLSLAHEKRYAVAQVILEGGKNESV</sequence>
<keyword evidence="2 8" id="KW-0808">Transferase</keyword>
<keyword evidence="1 8" id="KW-0444">Lipid biosynthesis</keyword>
<comment type="cofactor">
    <cofactor evidence="8">
        <name>Mg(2+)</name>
        <dbReference type="ChEBI" id="CHEBI:18420"/>
    </cofactor>
</comment>
<keyword evidence="11" id="KW-1185">Reference proteome</keyword>
<comment type="subcellular location">
    <subcellularLocation>
        <location evidence="8">Cytoplasm</location>
    </subcellularLocation>
</comment>
<dbReference type="SUPFAM" id="SSF56214">
    <property type="entry name" value="4'-phosphopantetheinyl transferase"/>
    <property type="match status" value="1"/>
</dbReference>
<dbReference type="EMBL" id="ATFF01000006">
    <property type="protein sequence ID" value="EPF30578.1"/>
    <property type="molecule type" value="Genomic_DNA"/>
</dbReference>
<feature type="domain" description="4'-phosphopantetheinyl transferase" evidence="9">
    <location>
        <begin position="4"/>
        <end position="118"/>
    </location>
</feature>
<evidence type="ECO:0000256" key="2">
    <source>
        <dbReference type="ARBA" id="ARBA00022679"/>
    </source>
</evidence>
<comment type="catalytic activity">
    <reaction evidence="8">
        <text>apo-[ACP] + CoA = holo-[ACP] + adenosine 3',5'-bisphosphate + H(+)</text>
        <dbReference type="Rhea" id="RHEA:12068"/>
        <dbReference type="Rhea" id="RHEA-COMP:9685"/>
        <dbReference type="Rhea" id="RHEA-COMP:9690"/>
        <dbReference type="ChEBI" id="CHEBI:15378"/>
        <dbReference type="ChEBI" id="CHEBI:29999"/>
        <dbReference type="ChEBI" id="CHEBI:57287"/>
        <dbReference type="ChEBI" id="CHEBI:58343"/>
        <dbReference type="ChEBI" id="CHEBI:64479"/>
        <dbReference type="EC" id="2.7.8.7"/>
    </reaction>
</comment>
<evidence type="ECO:0000256" key="6">
    <source>
        <dbReference type="ARBA" id="ARBA00023098"/>
    </source>
</evidence>
<dbReference type="NCBIfam" id="TIGR00556">
    <property type="entry name" value="pantethn_trn"/>
    <property type="match status" value="1"/>
</dbReference>
<name>S3JX72_TREMA</name>
<keyword evidence="6 8" id="KW-0443">Lipid metabolism</keyword>
<keyword evidence="3 8" id="KW-0479">Metal-binding</keyword>
<dbReference type="AlphaFoldDB" id="S3JX72"/>
<evidence type="ECO:0000313" key="11">
    <source>
        <dbReference type="Proteomes" id="UP000014541"/>
    </source>
</evidence>
<organism evidence="10 11">
    <name type="scientific">Treponema maltophilum ATCC 51939</name>
    <dbReference type="NCBI Taxonomy" id="1125699"/>
    <lineage>
        <taxon>Bacteria</taxon>
        <taxon>Pseudomonadati</taxon>
        <taxon>Spirochaetota</taxon>
        <taxon>Spirochaetia</taxon>
        <taxon>Spirochaetales</taxon>
        <taxon>Treponemataceae</taxon>
        <taxon>Treponema</taxon>
    </lineage>
</organism>
<reference evidence="10 11" key="1">
    <citation type="submission" date="2013-04" db="EMBL/GenBank/DDBJ databases">
        <title>The Genome Sequence of Treponema maltophilum ATCC 51939.</title>
        <authorList>
            <consortium name="The Broad Institute Genomics Platform"/>
            <person name="Earl A."/>
            <person name="Ward D."/>
            <person name="Feldgarden M."/>
            <person name="Gevers D."/>
            <person name="Leonetti C."/>
            <person name="Blanton J.M."/>
            <person name="Dewhirst F.E."/>
            <person name="Izard J."/>
            <person name="Walker B."/>
            <person name="Young S."/>
            <person name="Zeng Q."/>
            <person name="Gargeya S."/>
            <person name="Fitzgerald M."/>
            <person name="Haas B."/>
            <person name="Abouelleil A."/>
            <person name="Allen A.W."/>
            <person name="Alvarado L."/>
            <person name="Arachchi H.M."/>
            <person name="Berlin A.M."/>
            <person name="Chapman S.B."/>
            <person name="Gainer-Dewar J."/>
            <person name="Goldberg J."/>
            <person name="Griggs A."/>
            <person name="Gujja S."/>
            <person name="Hansen M."/>
            <person name="Howarth C."/>
            <person name="Imamovic A."/>
            <person name="Ireland A."/>
            <person name="Larimer J."/>
            <person name="McCowan C."/>
            <person name="Murphy C."/>
            <person name="Pearson M."/>
            <person name="Poon T.W."/>
            <person name="Priest M."/>
            <person name="Roberts A."/>
            <person name="Saif S."/>
            <person name="Shea T."/>
            <person name="Sisk P."/>
            <person name="Sykes S."/>
            <person name="Wortman J."/>
            <person name="Nusbaum C."/>
            <person name="Birren B."/>
        </authorList>
    </citation>
    <scope>NUCLEOTIDE SEQUENCE [LARGE SCALE GENOMIC DNA]</scope>
    <source>
        <strain evidence="10 11">ATCC 51939</strain>
    </source>
</reference>
<dbReference type="NCBIfam" id="NF000832">
    <property type="entry name" value="PRK00070.3-2"/>
    <property type="match status" value="1"/>
</dbReference>
<comment type="function">
    <text evidence="8">Transfers the 4'-phosphopantetheine moiety from coenzyme A to a Ser of acyl-carrier-protein.</text>
</comment>
<dbReference type="EC" id="2.7.8.7" evidence="8"/>
<evidence type="ECO:0000256" key="5">
    <source>
        <dbReference type="ARBA" id="ARBA00022842"/>
    </source>
</evidence>
<dbReference type="OrthoDB" id="517356at2"/>
<dbReference type="STRING" id="1125699.HMPREF9194_00895"/>
<keyword evidence="7 8" id="KW-0275">Fatty acid biosynthesis</keyword>
<comment type="caution">
    <text evidence="10">The sequence shown here is derived from an EMBL/GenBank/DDBJ whole genome shotgun (WGS) entry which is preliminary data.</text>
</comment>
<dbReference type="GO" id="GO:0000287">
    <property type="term" value="F:magnesium ion binding"/>
    <property type="evidence" value="ECO:0007669"/>
    <property type="project" value="UniProtKB-UniRule"/>
</dbReference>
<dbReference type="Pfam" id="PF01648">
    <property type="entry name" value="ACPS"/>
    <property type="match status" value="1"/>
</dbReference>
<dbReference type="eggNOG" id="COG0736">
    <property type="taxonomic scope" value="Bacteria"/>
</dbReference>
<dbReference type="InterPro" id="IPR004568">
    <property type="entry name" value="Ppantetheine-prot_Trfase_dom"/>
</dbReference>
<keyword evidence="5 8" id="KW-0460">Magnesium</keyword>
<evidence type="ECO:0000256" key="3">
    <source>
        <dbReference type="ARBA" id="ARBA00022723"/>
    </source>
</evidence>
<dbReference type="RefSeq" id="WP_016525189.1">
    <property type="nucleotide sequence ID" value="NZ_KE332518.1"/>
</dbReference>
<dbReference type="HAMAP" id="MF_00101">
    <property type="entry name" value="AcpS"/>
    <property type="match status" value="1"/>
</dbReference>
<evidence type="ECO:0000256" key="1">
    <source>
        <dbReference type="ARBA" id="ARBA00022516"/>
    </source>
</evidence>
<dbReference type="InterPro" id="IPR008278">
    <property type="entry name" value="4-PPantetheinyl_Trfase_dom"/>
</dbReference>
<dbReference type="Gene3D" id="3.90.470.20">
    <property type="entry name" value="4'-phosphopantetheinyl transferase domain"/>
    <property type="match status" value="1"/>
</dbReference>
<dbReference type="GO" id="GO:0005737">
    <property type="term" value="C:cytoplasm"/>
    <property type="evidence" value="ECO:0007669"/>
    <property type="project" value="UniProtKB-SubCell"/>
</dbReference>
<evidence type="ECO:0000313" key="10">
    <source>
        <dbReference type="EMBL" id="EPF30578.1"/>
    </source>
</evidence>
<keyword evidence="8" id="KW-0963">Cytoplasm</keyword>
<evidence type="ECO:0000256" key="4">
    <source>
        <dbReference type="ARBA" id="ARBA00022832"/>
    </source>
</evidence>
<feature type="binding site" evidence="8">
    <location>
        <position position="57"/>
    </location>
    <ligand>
        <name>Mg(2+)</name>
        <dbReference type="ChEBI" id="CHEBI:18420"/>
    </ligand>
</feature>
<dbReference type="GO" id="GO:0008897">
    <property type="term" value="F:holo-[acyl-carrier-protein] synthase activity"/>
    <property type="evidence" value="ECO:0007669"/>
    <property type="project" value="UniProtKB-UniRule"/>
</dbReference>
<evidence type="ECO:0000259" key="9">
    <source>
        <dbReference type="Pfam" id="PF01648"/>
    </source>
</evidence>
<protein>
    <recommendedName>
        <fullName evidence="8">Holo-[acyl-carrier-protein] synthase</fullName>
        <shortName evidence="8">Holo-ACP synthase</shortName>
        <ecNumber evidence="8">2.7.8.7</ecNumber>
    </recommendedName>
    <alternativeName>
        <fullName evidence="8">4'-phosphopantetheinyl transferase AcpS</fullName>
    </alternativeName>
</protein>
<feature type="binding site" evidence="8">
    <location>
        <position position="8"/>
    </location>
    <ligand>
        <name>Mg(2+)</name>
        <dbReference type="ChEBI" id="CHEBI:18420"/>
    </ligand>
</feature>
<dbReference type="PATRIC" id="fig|1125699.3.peg.913"/>
<dbReference type="Proteomes" id="UP000014541">
    <property type="component" value="Unassembled WGS sequence"/>
</dbReference>
<dbReference type="InterPro" id="IPR037143">
    <property type="entry name" value="4-PPantetheinyl_Trfase_dom_sf"/>
</dbReference>
<dbReference type="HOGENOM" id="CLU_089696_0_2_12"/>
<gene>
    <name evidence="8" type="primary">acpS</name>
    <name evidence="10" type="ORF">HMPREF9194_00895</name>
</gene>
<keyword evidence="4 8" id="KW-0276">Fatty acid metabolism</keyword>
<evidence type="ECO:0000256" key="8">
    <source>
        <dbReference type="HAMAP-Rule" id="MF_00101"/>
    </source>
</evidence>
<dbReference type="GO" id="GO:0006633">
    <property type="term" value="P:fatty acid biosynthetic process"/>
    <property type="evidence" value="ECO:0007669"/>
    <property type="project" value="UniProtKB-UniRule"/>
</dbReference>